<dbReference type="FunCoup" id="H2ZUB7">
    <property type="interactions" value="115"/>
</dbReference>
<dbReference type="InterPro" id="IPR050111">
    <property type="entry name" value="C-type_lectin/snaclec_domain"/>
</dbReference>
<dbReference type="GO" id="GO:0006955">
    <property type="term" value="P:immune response"/>
    <property type="evidence" value="ECO:0007669"/>
    <property type="project" value="InterPro"/>
</dbReference>
<dbReference type="Bgee" id="ENSLACG00000000883">
    <property type="expression patterns" value="Expressed in pelvic fin and 2 other cell types or tissues"/>
</dbReference>
<dbReference type="SUPFAM" id="SSF56436">
    <property type="entry name" value="C-type lectin-like"/>
    <property type="match status" value="1"/>
</dbReference>
<dbReference type="eggNOG" id="ENOG502S34U">
    <property type="taxonomic scope" value="Eukaryota"/>
</dbReference>
<dbReference type="InParanoid" id="H2ZUB7"/>
<dbReference type="CDD" id="cd00037">
    <property type="entry name" value="CLECT"/>
    <property type="match status" value="1"/>
</dbReference>
<keyword evidence="4" id="KW-1185">Reference proteome</keyword>
<dbReference type="EMBL" id="AFYH01271695">
    <property type="status" value="NOT_ANNOTATED_CDS"/>
    <property type="molecule type" value="Genomic_DNA"/>
</dbReference>
<dbReference type="OMA" id="ANWAATH"/>
<dbReference type="Pfam" id="PF00059">
    <property type="entry name" value="Lectin_C"/>
    <property type="match status" value="1"/>
</dbReference>
<reference evidence="4" key="1">
    <citation type="submission" date="2011-08" db="EMBL/GenBank/DDBJ databases">
        <title>The draft genome of Latimeria chalumnae.</title>
        <authorList>
            <person name="Di Palma F."/>
            <person name="Alfoldi J."/>
            <person name="Johnson J."/>
            <person name="Berlin A."/>
            <person name="Gnerre S."/>
            <person name="Jaffe D."/>
            <person name="MacCallum I."/>
            <person name="Young S."/>
            <person name="Walker B.J."/>
            <person name="Lander E."/>
            <person name="Lindblad-Toh K."/>
        </authorList>
    </citation>
    <scope>NUCLEOTIDE SEQUENCE [LARGE SCALE GENOMIC DNA]</scope>
    <source>
        <strain evidence="4">Wild caught</strain>
    </source>
</reference>
<keyword evidence="1" id="KW-1015">Disulfide bond</keyword>
<dbReference type="PRINTS" id="PR00770">
    <property type="entry name" value="EMAJORBASICP"/>
</dbReference>
<dbReference type="InterPro" id="IPR001304">
    <property type="entry name" value="C-type_lectin-like"/>
</dbReference>
<dbReference type="PROSITE" id="PS50041">
    <property type="entry name" value="C_TYPE_LECTIN_2"/>
    <property type="match status" value="1"/>
</dbReference>
<dbReference type="InterPro" id="IPR002352">
    <property type="entry name" value="Eosinophil_major_basic"/>
</dbReference>
<dbReference type="Gene3D" id="3.10.100.10">
    <property type="entry name" value="Mannose-Binding Protein A, subunit A"/>
    <property type="match status" value="1"/>
</dbReference>
<evidence type="ECO:0000313" key="4">
    <source>
        <dbReference type="Proteomes" id="UP000008672"/>
    </source>
</evidence>
<evidence type="ECO:0000259" key="2">
    <source>
        <dbReference type="PROSITE" id="PS50041"/>
    </source>
</evidence>
<dbReference type="InterPro" id="IPR016186">
    <property type="entry name" value="C-type_lectin-like/link_sf"/>
</dbReference>
<dbReference type="Proteomes" id="UP000008672">
    <property type="component" value="Unassembled WGS sequence"/>
</dbReference>
<dbReference type="PROSITE" id="PS00615">
    <property type="entry name" value="C_TYPE_LECTIN_1"/>
    <property type="match status" value="1"/>
</dbReference>
<protein>
    <recommendedName>
        <fullName evidence="2">C-type lectin domain-containing protein</fullName>
    </recommendedName>
</protein>
<dbReference type="PANTHER" id="PTHR22803">
    <property type="entry name" value="MANNOSE, PHOSPHOLIPASE, LECTIN RECEPTOR RELATED"/>
    <property type="match status" value="1"/>
</dbReference>
<reference evidence="3" key="3">
    <citation type="submission" date="2025-09" db="UniProtKB">
        <authorList>
            <consortium name="Ensembl"/>
        </authorList>
    </citation>
    <scope>IDENTIFICATION</scope>
</reference>
<dbReference type="InterPro" id="IPR016187">
    <property type="entry name" value="CTDL_fold"/>
</dbReference>
<evidence type="ECO:0000256" key="1">
    <source>
        <dbReference type="ARBA" id="ARBA00023157"/>
    </source>
</evidence>
<dbReference type="GeneTree" id="ENSGT00940000162818"/>
<dbReference type="HOGENOM" id="CLU_049894_10_1_1"/>
<evidence type="ECO:0000313" key="3">
    <source>
        <dbReference type="Ensembl" id="ENSLACP00000000988.1"/>
    </source>
</evidence>
<feature type="domain" description="C-type lectin" evidence="2">
    <location>
        <begin position="10"/>
        <end position="129"/>
    </location>
</feature>
<dbReference type="InterPro" id="IPR018378">
    <property type="entry name" value="C-type_lectin_CS"/>
</dbReference>
<gene>
    <name evidence="3" type="primary">LOC102367668</name>
</gene>
<name>H2ZUB7_LATCH</name>
<dbReference type="Ensembl" id="ENSLACT00000000997.1">
    <property type="protein sequence ID" value="ENSLACP00000000988.1"/>
    <property type="gene ID" value="ENSLACG00000000883.1"/>
</dbReference>
<sequence length="130" mass="15412">YNASDLCVQHDGCTYHLVRHAVNFASAEMHCRRFQNGRLVSIHNYCQNQAVYRLTRKGCRALRVWIGGFELFKSYKFIWTDGSSWNYNNWVPGQPDNTANVEDCVEMNWHTRSKWNDHGCYNRKPFVCHY</sequence>
<dbReference type="SMART" id="SM00034">
    <property type="entry name" value="CLECT"/>
    <property type="match status" value="1"/>
</dbReference>
<organism evidence="3 4">
    <name type="scientific">Latimeria chalumnae</name>
    <name type="common">Coelacanth</name>
    <dbReference type="NCBI Taxonomy" id="7897"/>
    <lineage>
        <taxon>Eukaryota</taxon>
        <taxon>Metazoa</taxon>
        <taxon>Chordata</taxon>
        <taxon>Craniata</taxon>
        <taxon>Vertebrata</taxon>
        <taxon>Euteleostomi</taxon>
        <taxon>Coelacanthiformes</taxon>
        <taxon>Coelacanthidae</taxon>
        <taxon>Latimeria</taxon>
    </lineage>
</organism>
<dbReference type="AlphaFoldDB" id="H2ZUB7"/>
<proteinExistence type="predicted"/>
<accession>H2ZUB7</accession>
<reference evidence="3" key="2">
    <citation type="submission" date="2025-08" db="UniProtKB">
        <authorList>
            <consortium name="Ensembl"/>
        </authorList>
    </citation>
    <scope>IDENTIFICATION</scope>
</reference>